<keyword evidence="9 12" id="KW-0472">Membrane</keyword>
<keyword evidence="3" id="KW-0813">Transport</keyword>
<dbReference type="PANTHER" id="PTHR42985">
    <property type="entry name" value="SODIUM-COUPLED MONOCARBOXYLATE TRANSPORTER"/>
    <property type="match status" value="1"/>
</dbReference>
<feature type="transmembrane region" description="Helical" evidence="12">
    <location>
        <begin position="260"/>
        <end position="277"/>
    </location>
</feature>
<dbReference type="Pfam" id="PF00474">
    <property type="entry name" value="SSF"/>
    <property type="match status" value="1"/>
</dbReference>
<dbReference type="EMBL" id="KB308011">
    <property type="protein sequence ID" value="ELT98339.1"/>
    <property type="molecule type" value="Genomic_DNA"/>
</dbReference>
<dbReference type="OMA" id="KMSFTME"/>
<feature type="transmembrane region" description="Helical" evidence="12">
    <location>
        <begin position="100"/>
        <end position="126"/>
    </location>
</feature>
<dbReference type="AlphaFoldDB" id="R7TXB6"/>
<dbReference type="PANTHER" id="PTHR42985:SF40">
    <property type="entry name" value="LD47995P-RELATED"/>
    <property type="match status" value="1"/>
</dbReference>
<name>R7TXB6_CAPTE</name>
<dbReference type="Proteomes" id="UP000014760">
    <property type="component" value="Unassembled WGS sequence"/>
</dbReference>
<evidence type="ECO:0000313" key="14">
    <source>
        <dbReference type="EnsemblMetazoa" id="CapteP176983"/>
    </source>
</evidence>
<comment type="subcellular location">
    <subcellularLocation>
        <location evidence="1">Cell membrane</location>
        <topology evidence="1">Multi-pass membrane protein</topology>
    </subcellularLocation>
</comment>
<keyword evidence="7" id="KW-0915">Sodium</keyword>
<feature type="transmembrane region" description="Helical" evidence="12">
    <location>
        <begin position="70"/>
        <end position="88"/>
    </location>
</feature>
<keyword evidence="6 12" id="KW-1133">Transmembrane helix</keyword>
<evidence type="ECO:0000256" key="4">
    <source>
        <dbReference type="ARBA" id="ARBA00022475"/>
    </source>
</evidence>
<dbReference type="InterPro" id="IPR001734">
    <property type="entry name" value="Na/solute_symporter"/>
</dbReference>
<dbReference type="HOGENOM" id="CLU_018808_11_3_1"/>
<feature type="transmembrane region" description="Helical" evidence="12">
    <location>
        <begin position="147"/>
        <end position="171"/>
    </location>
</feature>
<reference evidence="14" key="3">
    <citation type="submission" date="2015-06" db="UniProtKB">
        <authorList>
            <consortium name="EnsemblMetazoa"/>
        </authorList>
    </citation>
    <scope>IDENTIFICATION</scope>
</reference>
<keyword evidence="5 12" id="KW-0812">Transmembrane</keyword>
<accession>R7TXB6</accession>
<evidence type="ECO:0000256" key="5">
    <source>
        <dbReference type="ARBA" id="ARBA00022692"/>
    </source>
</evidence>
<organism evidence="13">
    <name type="scientific">Capitella teleta</name>
    <name type="common">Polychaete worm</name>
    <dbReference type="NCBI Taxonomy" id="283909"/>
    <lineage>
        <taxon>Eukaryota</taxon>
        <taxon>Metazoa</taxon>
        <taxon>Spiralia</taxon>
        <taxon>Lophotrochozoa</taxon>
        <taxon>Annelida</taxon>
        <taxon>Polychaeta</taxon>
        <taxon>Sedentaria</taxon>
        <taxon>Scolecida</taxon>
        <taxon>Capitellidae</taxon>
        <taxon>Capitella</taxon>
    </lineage>
</organism>
<sequence length="369" mass="40287">MATTTVASMATEVYNQTESVDDERVHLHWLDYVILAVILLLTLFTGILFRFLDRKKKSQNDFLFGGKQMSFFPIATSLFMSGAANVAVLRNPLEVYHYGIVYWLSCASCLVAAPIIAHVFAALFHLMELSTSFQFLEIRFGPILRQLCSVVYGIITLIHSAASLHITGVAISQVTVTPVWLAILILGVVGLSYTSLGGLKAVVWGHLFQCVILLCSLVTLLILATVAQGGAQNVWNIAREAGKLDILASISPNPLARSTLWTYLLGGFFWYTCTYSYEQFAIQRYTALKSVGHVIGAVYTVVPLVLVFTSLYSLLGLVMFAFYQGCDPLAEGIIDNKNLLLPLMAAKVTESYPGLMGLFVAGISSASIG</sequence>
<dbReference type="EnsemblMetazoa" id="CapteT176983">
    <property type="protein sequence ID" value="CapteP176983"/>
    <property type="gene ID" value="CapteG176983"/>
</dbReference>
<evidence type="ECO:0000256" key="2">
    <source>
        <dbReference type="ARBA" id="ARBA00006434"/>
    </source>
</evidence>
<dbReference type="GO" id="GO:0005886">
    <property type="term" value="C:plasma membrane"/>
    <property type="evidence" value="ECO:0007669"/>
    <property type="project" value="UniProtKB-SubCell"/>
</dbReference>
<evidence type="ECO:0000256" key="1">
    <source>
        <dbReference type="ARBA" id="ARBA00004651"/>
    </source>
</evidence>
<reference evidence="13 15" key="2">
    <citation type="journal article" date="2013" name="Nature">
        <title>Insights into bilaterian evolution from three spiralian genomes.</title>
        <authorList>
            <person name="Simakov O."/>
            <person name="Marletaz F."/>
            <person name="Cho S.J."/>
            <person name="Edsinger-Gonzales E."/>
            <person name="Havlak P."/>
            <person name="Hellsten U."/>
            <person name="Kuo D.H."/>
            <person name="Larsson T."/>
            <person name="Lv J."/>
            <person name="Arendt D."/>
            <person name="Savage R."/>
            <person name="Osoegawa K."/>
            <person name="de Jong P."/>
            <person name="Grimwood J."/>
            <person name="Chapman J.A."/>
            <person name="Shapiro H."/>
            <person name="Aerts A."/>
            <person name="Otillar R.P."/>
            <person name="Terry A.Y."/>
            <person name="Boore J.L."/>
            <person name="Grigoriev I.V."/>
            <person name="Lindberg D.R."/>
            <person name="Seaver E.C."/>
            <person name="Weisblat D.A."/>
            <person name="Putnam N.H."/>
            <person name="Rokhsar D.S."/>
        </authorList>
    </citation>
    <scope>NUCLEOTIDE SEQUENCE</scope>
    <source>
        <strain evidence="13 15">I ESC-2004</strain>
    </source>
</reference>
<evidence type="ECO:0000256" key="3">
    <source>
        <dbReference type="ARBA" id="ARBA00022448"/>
    </source>
</evidence>
<dbReference type="GO" id="GO:0015293">
    <property type="term" value="F:symporter activity"/>
    <property type="evidence" value="ECO:0007669"/>
    <property type="project" value="TreeGrafter"/>
</dbReference>
<evidence type="ECO:0000256" key="10">
    <source>
        <dbReference type="ARBA" id="ARBA00023201"/>
    </source>
</evidence>
<dbReference type="OrthoDB" id="6132759at2759"/>
<evidence type="ECO:0000256" key="8">
    <source>
        <dbReference type="ARBA" id="ARBA00023065"/>
    </source>
</evidence>
<keyword evidence="10" id="KW-0739">Sodium transport</keyword>
<feature type="transmembrane region" description="Helical" evidence="12">
    <location>
        <begin position="177"/>
        <end position="196"/>
    </location>
</feature>
<evidence type="ECO:0000256" key="11">
    <source>
        <dbReference type="RuleBase" id="RU362091"/>
    </source>
</evidence>
<feature type="transmembrane region" description="Helical" evidence="12">
    <location>
        <begin position="203"/>
        <end position="226"/>
    </location>
</feature>
<protein>
    <submittedName>
        <fullName evidence="13 14">Uncharacterized protein</fullName>
    </submittedName>
</protein>
<dbReference type="STRING" id="283909.R7TXB6"/>
<dbReference type="InterPro" id="IPR038377">
    <property type="entry name" value="Na/Glc_symporter_sf"/>
</dbReference>
<evidence type="ECO:0000256" key="12">
    <source>
        <dbReference type="SAM" id="Phobius"/>
    </source>
</evidence>
<reference evidence="15" key="1">
    <citation type="submission" date="2012-12" db="EMBL/GenBank/DDBJ databases">
        <authorList>
            <person name="Hellsten U."/>
            <person name="Grimwood J."/>
            <person name="Chapman J.A."/>
            <person name="Shapiro H."/>
            <person name="Aerts A."/>
            <person name="Otillar R.P."/>
            <person name="Terry A.Y."/>
            <person name="Boore J.L."/>
            <person name="Simakov O."/>
            <person name="Marletaz F."/>
            <person name="Cho S.-J."/>
            <person name="Edsinger-Gonzales E."/>
            <person name="Havlak P."/>
            <person name="Kuo D.-H."/>
            <person name="Larsson T."/>
            <person name="Lv J."/>
            <person name="Arendt D."/>
            <person name="Savage R."/>
            <person name="Osoegawa K."/>
            <person name="de Jong P."/>
            <person name="Lindberg D.R."/>
            <person name="Seaver E.C."/>
            <person name="Weisblat D.A."/>
            <person name="Putnam N.H."/>
            <person name="Grigoriev I.V."/>
            <person name="Rokhsar D.S."/>
        </authorList>
    </citation>
    <scope>NUCLEOTIDE SEQUENCE</scope>
    <source>
        <strain evidence="15">I ESC-2004</strain>
    </source>
</reference>
<keyword evidence="4" id="KW-1003">Cell membrane</keyword>
<keyword evidence="15" id="KW-1185">Reference proteome</keyword>
<dbReference type="Gene3D" id="1.20.1730.10">
    <property type="entry name" value="Sodium/glucose cotransporter"/>
    <property type="match status" value="1"/>
</dbReference>
<evidence type="ECO:0000256" key="7">
    <source>
        <dbReference type="ARBA" id="ARBA00023053"/>
    </source>
</evidence>
<comment type="similarity">
    <text evidence="2 11">Belongs to the sodium:solute symporter (SSF) (TC 2.A.21) family.</text>
</comment>
<proteinExistence type="inferred from homology"/>
<evidence type="ECO:0000313" key="13">
    <source>
        <dbReference type="EMBL" id="ELT98339.1"/>
    </source>
</evidence>
<dbReference type="PROSITE" id="PS50283">
    <property type="entry name" value="NA_SOLUT_SYMP_3"/>
    <property type="match status" value="1"/>
</dbReference>
<gene>
    <name evidence="13" type="ORF">CAPTEDRAFT_176983</name>
</gene>
<keyword evidence="8" id="KW-0406">Ion transport</keyword>
<evidence type="ECO:0000313" key="15">
    <source>
        <dbReference type="Proteomes" id="UP000014760"/>
    </source>
</evidence>
<dbReference type="InterPro" id="IPR051163">
    <property type="entry name" value="Sodium:Solute_Symporter_SSF"/>
</dbReference>
<feature type="transmembrane region" description="Helical" evidence="12">
    <location>
        <begin position="29"/>
        <end position="49"/>
    </location>
</feature>
<dbReference type="GO" id="GO:0006814">
    <property type="term" value="P:sodium ion transport"/>
    <property type="evidence" value="ECO:0007669"/>
    <property type="project" value="UniProtKB-KW"/>
</dbReference>
<evidence type="ECO:0000256" key="6">
    <source>
        <dbReference type="ARBA" id="ARBA00022989"/>
    </source>
</evidence>
<dbReference type="EMBL" id="AMQN01010492">
    <property type="status" value="NOT_ANNOTATED_CDS"/>
    <property type="molecule type" value="Genomic_DNA"/>
</dbReference>
<evidence type="ECO:0000256" key="9">
    <source>
        <dbReference type="ARBA" id="ARBA00023136"/>
    </source>
</evidence>
<feature type="transmembrane region" description="Helical" evidence="12">
    <location>
        <begin position="298"/>
        <end position="323"/>
    </location>
</feature>